<dbReference type="STRING" id="1137799.GZ78_21700"/>
<evidence type="ECO:0000256" key="1">
    <source>
        <dbReference type="ARBA" id="ARBA00022553"/>
    </source>
</evidence>
<feature type="domain" description="Histidine kinase" evidence="2">
    <location>
        <begin position="1"/>
        <end position="114"/>
    </location>
</feature>
<dbReference type="InterPro" id="IPR036890">
    <property type="entry name" value="HATPase_C_sf"/>
</dbReference>
<dbReference type="Pfam" id="PF02518">
    <property type="entry name" value="HATPase_c"/>
    <property type="match status" value="1"/>
</dbReference>
<dbReference type="CDD" id="cd00075">
    <property type="entry name" value="HATPase"/>
    <property type="match status" value="1"/>
</dbReference>
<dbReference type="Proteomes" id="UP000028073">
    <property type="component" value="Unassembled WGS sequence"/>
</dbReference>
<evidence type="ECO:0000313" key="3">
    <source>
        <dbReference type="EMBL" id="KEQ16474.1"/>
    </source>
</evidence>
<dbReference type="InterPro" id="IPR003594">
    <property type="entry name" value="HATPase_dom"/>
</dbReference>
<proteinExistence type="predicted"/>
<dbReference type="SUPFAM" id="SSF55874">
    <property type="entry name" value="ATPase domain of HSP90 chaperone/DNA topoisomerase II/histidine kinase"/>
    <property type="match status" value="1"/>
</dbReference>
<organism evidence="3 4">
    <name type="scientific">Endozoicomonas numazuensis</name>
    <dbReference type="NCBI Taxonomy" id="1137799"/>
    <lineage>
        <taxon>Bacteria</taxon>
        <taxon>Pseudomonadati</taxon>
        <taxon>Pseudomonadota</taxon>
        <taxon>Gammaproteobacteria</taxon>
        <taxon>Oceanospirillales</taxon>
        <taxon>Endozoicomonadaceae</taxon>
        <taxon>Endozoicomonas</taxon>
    </lineage>
</organism>
<dbReference type="PROSITE" id="PS50109">
    <property type="entry name" value="HIS_KIN"/>
    <property type="match status" value="1"/>
</dbReference>
<dbReference type="Gene3D" id="3.30.565.10">
    <property type="entry name" value="Histidine kinase-like ATPase, C-terminal domain"/>
    <property type="match status" value="1"/>
</dbReference>
<evidence type="ECO:0000313" key="4">
    <source>
        <dbReference type="Proteomes" id="UP000028073"/>
    </source>
</evidence>
<dbReference type="eggNOG" id="COG2205">
    <property type="taxonomic scope" value="Bacteria"/>
</dbReference>
<reference evidence="3 4" key="1">
    <citation type="submission" date="2014-06" db="EMBL/GenBank/DDBJ databases">
        <title>Whole Genome Sequences of Three Symbiotic Endozoicomonas Bacteria.</title>
        <authorList>
            <person name="Neave M.J."/>
            <person name="Apprill A."/>
            <person name="Voolstra C.R."/>
        </authorList>
    </citation>
    <scope>NUCLEOTIDE SEQUENCE [LARGE SCALE GENOMIC DNA]</scope>
    <source>
        <strain evidence="3 4">DSM 25634</strain>
    </source>
</reference>
<keyword evidence="4" id="KW-1185">Reference proteome</keyword>
<comment type="caution">
    <text evidence="3">The sequence shown here is derived from an EMBL/GenBank/DDBJ whole genome shotgun (WGS) entry which is preliminary data.</text>
</comment>
<gene>
    <name evidence="3" type="ORF">GZ78_21700</name>
</gene>
<dbReference type="InterPro" id="IPR005467">
    <property type="entry name" value="His_kinase_dom"/>
</dbReference>
<protein>
    <recommendedName>
        <fullName evidence="2">Histidine kinase domain-containing protein</fullName>
    </recommendedName>
</protein>
<name>A0A081NDF1_9GAMM</name>
<dbReference type="GO" id="GO:0000155">
    <property type="term" value="F:phosphorelay sensor kinase activity"/>
    <property type="evidence" value="ECO:0007669"/>
    <property type="project" value="TreeGrafter"/>
</dbReference>
<dbReference type="EMBL" id="JOKH01000005">
    <property type="protein sequence ID" value="KEQ16474.1"/>
    <property type="molecule type" value="Genomic_DNA"/>
</dbReference>
<dbReference type="PANTHER" id="PTHR43547:SF2">
    <property type="entry name" value="HYBRID SIGNAL TRANSDUCTION HISTIDINE KINASE C"/>
    <property type="match status" value="1"/>
</dbReference>
<evidence type="ECO:0000259" key="2">
    <source>
        <dbReference type="PROSITE" id="PS50109"/>
    </source>
</evidence>
<sequence>MISDLFELSKLESGSKKPDFEHFLLAELMYDTVQSFRLTLKERGISLSIECNESQTQVFADIGMIQRVFDNLLKNAITHTPENGSIRIRLRAADKGVNVTVEDTGRGIDEKDLP</sequence>
<dbReference type="AlphaFoldDB" id="A0A081NDF1"/>
<accession>A0A081NDF1</accession>
<keyword evidence="1" id="KW-0597">Phosphoprotein</keyword>
<dbReference type="PANTHER" id="PTHR43547">
    <property type="entry name" value="TWO-COMPONENT HISTIDINE KINASE"/>
    <property type="match status" value="1"/>
</dbReference>